<evidence type="ECO:0000256" key="5">
    <source>
        <dbReference type="ARBA" id="ARBA00023163"/>
    </source>
</evidence>
<comment type="similarity">
    <text evidence="2">Belongs to the LysR transcriptional regulatory family.</text>
</comment>
<keyword evidence="4" id="KW-0238">DNA-binding</keyword>
<evidence type="ECO:0000313" key="7">
    <source>
        <dbReference type="EMBL" id="MEH2558808.1"/>
    </source>
</evidence>
<accession>A0ABU8BJT3</accession>
<keyword evidence="3" id="KW-0805">Transcription regulation</keyword>
<evidence type="ECO:0000313" key="8">
    <source>
        <dbReference type="Proteomes" id="UP001364224"/>
    </source>
</evidence>
<dbReference type="InterPro" id="IPR058163">
    <property type="entry name" value="LysR-type_TF_proteobact-type"/>
</dbReference>
<dbReference type="InterPro" id="IPR036388">
    <property type="entry name" value="WH-like_DNA-bd_sf"/>
</dbReference>
<sequence length="332" mass="36869">MLNLKLVWRKPEFATKGISSPQMSIIQPLEAPPSPLRAIPPLTALLAFERAASQLSFRRAARDLSLSPSAISHQIRGLEEQFGVKLFVRGARSVRLTADGERYLAKVSAALAVLQDASRDMLQHRRDARAELWISSLPFFTSAVLIPALPEFKRRNPQLTLRIEATHQYADFNASRVDVAIRYGREHSTGLKFEPLVAVKGLPVCAPALIKAGLKQPEDLSRQVLIHLTTQPRAWPVWLREAGLQHLTPRGHLWLDSVPAMLEAAEQGLGVTLGMSPLIKARPGFGKKLVAPFALEATHSETIYLVSRTEQARDRRIAAIRRWIVEAVGHAK</sequence>
<dbReference type="SUPFAM" id="SSF46785">
    <property type="entry name" value="Winged helix' DNA-binding domain"/>
    <property type="match status" value="1"/>
</dbReference>
<proteinExistence type="inferred from homology"/>
<protein>
    <submittedName>
        <fullName evidence="7">LysR family glycine cleavage system transcriptional activator</fullName>
    </submittedName>
</protein>
<keyword evidence="5" id="KW-0804">Transcription</keyword>
<reference evidence="7 8" key="1">
    <citation type="submission" date="2024-02" db="EMBL/GenBank/DDBJ databases">
        <title>Adaptive strategies in a cosmopolitan and abundant soil bacterium.</title>
        <authorList>
            <person name="Carini P."/>
        </authorList>
    </citation>
    <scope>NUCLEOTIDE SEQUENCE [LARGE SCALE GENOMIC DNA]</scope>
    <source>
        <strain evidence="7 8">AZCC 1608</strain>
    </source>
</reference>
<dbReference type="PRINTS" id="PR00039">
    <property type="entry name" value="HTHLYSR"/>
</dbReference>
<evidence type="ECO:0000256" key="2">
    <source>
        <dbReference type="ARBA" id="ARBA00009437"/>
    </source>
</evidence>
<dbReference type="PROSITE" id="PS50931">
    <property type="entry name" value="HTH_LYSR"/>
    <property type="match status" value="1"/>
</dbReference>
<evidence type="ECO:0000256" key="3">
    <source>
        <dbReference type="ARBA" id="ARBA00023015"/>
    </source>
</evidence>
<dbReference type="Pfam" id="PF00126">
    <property type="entry name" value="HTH_1"/>
    <property type="match status" value="1"/>
</dbReference>
<dbReference type="Gene3D" id="1.10.10.10">
    <property type="entry name" value="Winged helix-like DNA-binding domain superfamily/Winged helix DNA-binding domain"/>
    <property type="match status" value="1"/>
</dbReference>
<dbReference type="EMBL" id="JAZHRV010000001">
    <property type="protein sequence ID" value="MEH2558808.1"/>
    <property type="molecule type" value="Genomic_DNA"/>
</dbReference>
<keyword evidence="8" id="KW-1185">Reference proteome</keyword>
<dbReference type="Pfam" id="PF03466">
    <property type="entry name" value="LysR_substrate"/>
    <property type="match status" value="1"/>
</dbReference>
<gene>
    <name evidence="7" type="ORF">V1286_006337</name>
</gene>
<name>A0ABU8BJT3_9BRAD</name>
<evidence type="ECO:0000256" key="1">
    <source>
        <dbReference type="ARBA" id="ARBA00003502"/>
    </source>
</evidence>
<dbReference type="SUPFAM" id="SSF53850">
    <property type="entry name" value="Periplasmic binding protein-like II"/>
    <property type="match status" value="1"/>
</dbReference>
<dbReference type="PANTHER" id="PTHR30537">
    <property type="entry name" value="HTH-TYPE TRANSCRIPTIONAL REGULATOR"/>
    <property type="match status" value="1"/>
</dbReference>
<dbReference type="Gene3D" id="3.40.190.10">
    <property type="entry name" value="Periplasmic binding protein-like II"/>
    <property type="match status" value="2"/>
</dbReference>
<dbReference type="Proteomes" id="UP001364224">
    <property type="component" value="Unassembled WGS sequence"/>
</dbReference>
<dbReference type="InterPro" id="IPR036390">
    <property type="entry name" value="WH_DNA-bd_sf"/>
</dbReference>
<feature type="domain" description="HTH lysR-type" evidence="6">
    <location>
        <begin position="40"/>
        <end position="97"/>
    </location>
</feature>
<comment type="function">
    <text evidence="1">NodD regulates the expression of the nodABCFE genes which encode other nodulation proteins. NodD is also a negative regulator of its own expression. Binds flavonoids as inducers.</text>
</comment>
<organism evidence="7 8">
    <name type="scientific">Bradyrhizobium algeriense</name>
    <dbReference type="NCBI Taxonomy" id="634784"/>
    <lineage>
        <taxon>Bacteria</taxon>
        <taxon>Pseudomonadati</taxon>
        <taxon>Pseudomonadota</taxon>
        <taxon>Alphaproteobacteria</taxon>
        <taxon>Hyphomicrobiales</taxon>
        <taxon>Nitrobacteraceae</taxon>
        <taxon>Bradyrhizobium</taxon>
    </lineage>
</organism>
<comment type="caution">
    <text evidence="7">The sequence shown here is derived from an EMBL/GenBank/DDBJ whole genome shotgun (WGS) entry which is preliminary data.</text>
</comment>
<dbReference type="PANTHER" id="PTHR30537:SF74">
    <property type="entry name" value="HTH-TYPE TRANSCRIPTIONAL REGULATOR TRPI"/>
    <property type="match status" value="1"/>
</dbReference>
<dbReference type="InterPro" id="IPR000847">
    <property type="entry name" value="LysR_HTH_N"/>
</dbReference>
<dbReference type="InterPro" id="IPR005119">
    <property type="entry name" value="LysR_subst-bd"/>
</dbReference>
<evidence type="ECO:0000256" key="4">
    <source>
        <dbReference type="ARBA" id="ARBA00023125"/>
    </source>
</evidence>
<evidence type="ECO:0000259" key="6">
    <source>
        <dbReference type="PROSITE" id="PS50931"/>
    </source>
</evidence>